<dbReference type="PROSITE" id="PS51257">
    <property type="entry name" value="PROKAR_LIPOPROTEIN"/>
    <property type="match status" value="1"/>
</dbReference>
<gene>
    <name evidence="3" type="ORF">IDH41_28300</name>
</gene>
<feature type="compositionally biased region" description="Low complexity" evidence="1">
    <location>
        <begin position="28"/>
        <end position="44"/>
    </location>
</feature>
<keyword evidence="2" id="KW-0732">Signal</keyword>
<sequence length="582" mass="65098">MLKKGSKLSLVFILALSGVLTACSNGGQSDNGSSANGANTGNSNRAESTVLDNPANFKFDPPVTIRTANTFAENQNDFKSGESFEDNMHTRWMRETMGIDVQFDFVVPKWEDYKTKIRLLLAGKKRLPDVINTQTDLAIDLINANAVMPLNEHMDKYLSPEMKALYDKYPQAFAPVTRDGKIYGLPEFFAMDEGPVMWVRADWLENLGMKAPTTLDEFSELLRAFTEDDPDRNGANDTVGLAISLIDGPYNWMATGDPIAGMFSDHIPVGYNMQEFWTENENGELEFGTIAPEQKTFLQQMHDWMKAGYIDPEAGIKDPAKAGEMAASGKAGIIFGPYWMAGWPLKDAGGFKAFPIPAGPDGNVGRGEKALVANYKMLNKDFEHPEAYFAYWGKIYATNFGESDPYFDESIAKGWHEGYDYVIHDGQVVGGKYEERGVPEEKWPKPGDPTVGYSVKWPITNTPFVPYLIDASLEKFNNDPNAEINNWTDGQVASQNAEQLDAAMVRISQNEQAVFNLFTGAPTKTMLAKQEMLLKLMKESYLKIIYGDEPIEYFDEFVDQWKKSGGEDIIKEVNEWYASSKK</sequence>
<organism evidence="3 4">
    <name type="scientific">Paenibacillus arenilitoris</name>
    <dbReference type="NCBI Taxonomy" id="2772299"/>
    <lineage>
        <taxon>Bacteria</taxon>
        <taxon>Bacillati</taxon>
        <taxon>Bacillota</taxon>
        <taxon>Bacilli</taxon>
        <taxon>Bacillales</taxon>
        <taxon>Paenibacillaceae</taxon>
        <taxon>Paenibacillus</taxon>
    </lineage>
</organism>
<dbReference type="InterPro" id="IPR006059">
    <property type="entry name" value="SBP"/>
</dbReference>
<protein>
    <submittedName>
        <fullName evidence="3">Extracellular solute-binding protein</fullName>
    </submittedName>
</protein>
<keyword evidence="4" id="KW-1185">Reference proteome</keyword>
<dbReference type="Proteomes" id="UP000632125">
    <property type="component" value="Unassembled WGS sequence"/>
</dbReference>
<evidence type="ECO:0000256" key="2">
    <source>
        <dbReference type="SAM" id="SignalP"/>
    </source>
</evidence>
<accession>A0A927CRW7</accession>
<reference evidence="3" key="1">
    <citation type="submission" date="2020-09" db="EMBL/GenBank/DDBJ databases">
        <title>A novel bacterium of genus Paenibacillus, isolated from South China Sea.</title>
        <authorList>
            <person name="Huang H."/>
            <person name="Mo K."/>
            <person name="Hu Y."/>
        </authorList>
    </citation>
    <scope>NUCLEOTIDE SEQUENCE</scope>
    <source>
        <strain evidence="3">IB182493</strain>
    </source>
</reference>
<feature type="chain" id="PRO_5039729615" evidence="2">
    <location>
        <begin position="23"/>
        <end position="582"/>
    </location>
</feature>
<dbReference type="SUPFAM" id="SSF53850">
    <property type="entry name" value="Periplasmic binding protein-like II"/>
    <property type="match status" value="1"/>
</dbReference>
<name>A0A927CRW7_9BACL</name>
<dbReference type="InterPro" id="IPR050490">
    <property type="entry name" value="Bact_solute-bd_prot1"/>
</dbReference>
<evidence type="ECO:0000313" key="4">
    <source>
        <dbReference type="Proteomes" id="UP000632125"/>
    </source>
</evidence>
<feature type="region of interest" description="Disordered" evidence="1">
    <location>
        <begin position="28"/>
        <end position="54"/>
    </location>
</feature>
<feature type="signal peptide" evidence="2">
    <location>
        <begin position="1"/>
        <end position="22"/>
    </location>
</feature>
<dbReference type="EMBL" id="JACXIY010000049">
    <property type="protein sequence ID" value="MBD2872487.1"/>
    <property type="molecule type" value="Genomic_DNA"/>
</dbReference>
<dbReference type="AlphaFoldDB" id="A0A927CRW7"/>
<dbReference type="Pfam" id="PF01547">
    <property type="entry name" value="SBP_bac_1"/>
    <property type="match status" value="1"/>
</dbReference>
<comment type="caution">
    <text evidence="3">The sequence shown here is derived from an EMBL/GenBank/DDBJ whole genome shotgun (WGS) entry which is preliminary data.</text>
</comment>
<evidence type="ECO:0000256" key="1">
    <source>
        <dbReference type="SAM" id="MobiDB-lite"/>
    </source>
</evidence>
<evidence type="ECO:0000313" key="3">
    <source>
        <dbReference type="EMBL" id="MBD2872487.1"/>
    </source>
</evidence>
<dbReference type="PANTHER" id="PTHR43649">
    <property type="entry name" value="ARABINOSE-BINDING PROTEIN-RELATED"/>
    <property type="match status" value="1"/>
</dbReference>
<dbReference type="RefSeq" id="WP_190867209.1">
    <property type="nucleotide sequence ID" value="NZ_JACXIY010000049.1"/>
</dbReference>
<dbReference type="PANTHER" id="PTHR43649:SF12">
    <property type="entry name" value="DIACETYLCHITOBIOSE BINDING PROTEIN DASA"/>
    <property type="match status" value="1"/>
</dbReference>
<proteinExistence type="predicted"/>
<dbReference type="Gene3D" id="3.40.190.10">
    <property type="entry name" value="Periplasmic binding protein-like II"/>
    <property type="match status" value="3"/>
</dbReference>